<organism evidence="1">
    <name type="scientific">marine sediment metagenome</name>
    <dbReference type="NCBI Taxonomy" id="412755"/>
    <lineage>
        <taxon>unclassified sequences</taxon>
        <taxon>metagenomes</taxon>
        <taxon>ecological metagenomes</taxon>
    </lineage>
</organism>
<reference evidence="1" key="1">
    <citation type="journal article" date="2014" name="Front. Microbiol.">
        <title>High frequency of phylogenetically diverse reductive dehalogenase-homologous genes in deep subseafloor sedimentary metagenomes.</title>
        <authorList>
            <person name="Kawai M."/>
            <person name="Futagami T."/>
            <person name="Toyoda A."/>
            <person name="Takaki Y."/>
            <person name="Nishi S."/>
            <person name="Hori S."/>
            <person name="Arai W."/>
            <person name="Tsubouchi T."/>
            <person name="Morono Y."/>
            <person name="Uchiyama I."/>
            <person name="Ito T."/>
            <person name="Fujiyama A."/>
            <person name="Inagaki F."/>
            <person name="Takami H."/>
        </authorList>
    </citation>
    <scope>NUCLEOTIDE SEQUENCE</scope>
    <source>
        <strain evidence="1">Expedition CK06-06</strain>
    </source>
</reference>
<name>X1J380_9ZZZZ</name>
<gene>
    <name evidence="1" type="ORF">S03H2_53284</name>
</gene>
<dbReference type="EMBL" id="BARU01033908">
    <property type="protein sequence ID" value="GAH72814.1"/>
    <property type="molecule type" value="Genomic_DNA"/>
</dbReference>
<sequence>MQLNDYSYWITLAHLPNWRTERINNIIADIIHNRKISFAEFFSYDISALQKDFGLSLKEARDILQAKDNLP</sequence>
<accession>X1J380</accession>
<comment type="caution">
    <text evidence="1">The sequence shown here is derived from an EMBL/GenBank/DDBJ whole genome shotgun (WGS) entry which is preliminary data.</text>
</comment>
<feature type="non-terminal residue" evidence="1">
    <location>
        <position position="71"/>
    </location>
</feature>
<proteinExistence type="predicted"/>
<evidence type="ECO:0000313" key="1">
    <source>
        <dbReference type="EMBL" id="GAH72814.1"/>
    </source>
</evidence>
<dbReference type="AlphaFoldDB" id="X1J380"/>
<protein>
    <submittedName>
        <fullName evidence="1">Uncharacterized protein</fullName>
    </submittedName>
</protein>